<dbReference type="Proteomes" id="UP000684084">
    <property type="component" value="Unassembled WGS sequence"/>
</dbReference>
<evidence type="ECO:0000313" key="1">
    <source>
        <dbReference type="EMBL" id="CAB5376170.1"/>
    </source>
</evidence>
<dbReference type="EMBL" id="CAGKOT010000035">
    <property type="protein sequence ID" value="CAB5376170.1"/>
    <property type="molecule type" value="Genomic_DNA"/>
</dbReference>
<dbReference type="OrthoDB" id="2429563at2759"/>
<evidence type="ECO:0000313" key="2">
    <source>
        <dbReference type="Proteomes" id="UP000684084"/>
    </source>
</evidence>
<dbReference type="AlphaFoldDB" id="A0A916EAT9"/>
<accession>A0A916EAT9</accession>
<gene>
    <name evidence="1" type="ORF">CHRIB12_LOCUS15213</name>
</gene>
<sequence length="73" mass="8363">MKAFLRFSSWVCSRMYMSKDTVDVMDEVGTSDEAIPHNLLSSLPFWAASAVYISQLERLTGQRIQDLSFSLFH</sequence>
<organism evidence="1 2">
    <name type="scientific">Rhizophagus irregularis</name>
    <dbReference type="NCBI Taxonomy" id="588596"/>
    <lineage>
        <taxon>Eukaryota</taxon>
        <taxon>Fungi</taxon>
        <taxon>Fungi incertae sedis</taxon>
        <taxon>Mucoromycota</taxon>
        <taxon>Glomeromycotina</taxon>
        <taxon>Glomeromycetes</taxon>
        <taxon>Glomerales</taxon>
        <taxon>Glomeraceae</taxon>
        <taxon>Rhizophagus</taxon>
    </lineage>
</organism>
<comment type="caution">
    <text evidence="1">The sequence shown here is derived from an EMBL/GenBank/DDBJ whole genome shotgun (WGS) entry which is preliminary data.</text>
</comment>
<proteinExistence type="predicted"/>
<name>A0A916EAT9_9GLOM</name>
<protein>
    <submittedName>
        <fullName evidence="1">Uncharacterized protein</fullName>
    </submittedName>
</protein>
<reference evidence="1" key="1">
    <citation type="submission" date="2020-05" db="EMBL/GenBank/DDBJ databases">
        <authorList>
            <person name="Rincon C."/>
            <person name="Sanders R I."/>
            <person name="Robbins C."/>
            <person name="Chaturvedi A."/>
        </authorList>
    </citation>
    <scope>NUCLEOTIDE SEQUENCE</scope>
    <source>
        <strain evidence="1">CHB12</strain>
    </source>
</reference>